<reference evidence="2 3" key="1">
    <citation type="submission" date="2024-03" db="EMBL/GenBank/DDBJ databases">
        <title>The Acrasis kona genome and developmental transcriptomes reveal deep origins of eukaryotic multicellular pathways.</title>
        <authorList>
            <person name="Sheikh S."/>
            <person name="Fu C.-J."/>
            <person name="Brown M.W."/>
            <person name="Baldauf S.L."/>
        </authorList>
    </citation>
    <scope>NUCLEOTIDE SEQUENCE [LARGE SCALE GENOMIC DNA]</scope>
    <source>
        <strain evidence="2 3">ATCC MYA-3509</strain>
    </source>
</reference>
<comment type="caution">
    <text evidence="2">The sequence shown here is derived from an EMBL/GenBank/DDBJ whole genome shotgun (WGS) entry which is preliminary data.</text>
</comment>
<keyword evidence="1" id="KW-0472">Membrane</keyword>
<keyword evidence="3" id="KW-1185">Reference proteome</keyword>
<evidence type="ECO:0000256" key="1">
    <source>
        <dbReference type="SAM" id="Phobius"/>
    </source>
</evidence>
<organism evidence="2 3">
    <name type="scientific">Acrasis kona</name>
    <dbReference type="NCBI Taxonomy" id="1008807"/>
    <lineage>
        <taxon>Eukaryota</taxon>
        <taxon>Discoba</taxon>
        <taxon>Heterolobosea</taxon>
        <taxon>Tetramitia</taxon>
        <taxon>Eutetramitia</taxon>
        <taxon>Acrasidae</taxon>
        <taxon>Acrasis</taxon>
    </lineage>
</organism>
<evidence type="ECO:0000313" key="2">
    <source>
        <dbReference type="EMBL" id="KAL0490586.1"/>
    </source>
</evidence>
<keyword evidence="1" id="KW-0812">Transmembrane</keyword>
<gene>
    <name evidence="2" type="ORF">AKO1_009571</name>
</gene>
<dbReference type="Proteomes" id="UP001431209">
    <property type="component" value="Unassembled WGS sequence"/>
</dbReference>
<name>A0AAW2ZL83_9EUKA</name>
<protein>
    <submittedName>
        <fullName evidence="2">Oxysterol-binding protein-like protein OBP</fullName>
    </submittedName>
</protein>
<dbReference type="EMBL" id="JAOPGA020001698">
    <property type="protein sequence ID" value="KAL0490586.1"/>
    <property type="molecule type" value="Genomic_DNA"/>
</dbReference>
<proteinExistence type="predicted"/>
<sequence length="181" mass="20632">MAGKFKITMDCTKRYLITVLLTLTWIAFAALEFCTPFFIFPDLKQNEIITGNNPSSIYLYLSPMFICPMIGVIAFPVGFFSHLASSLIHFVCCSFNLAAMIFNIVFFKTLPGIDLSGKSYQVVLPPLIMGWVSFLSLILSFDQCRHMFVKFNRLKSDVEHTDYISLPRDTQASTYRKTSNF</sequence>
<feature type="transmembrane region" description="Helical" evidence="1">
    <location>
        <begin position="59"/>
        <end position="80"/>
    </location>
</feature>
<keyword evidence="1" id="KW-1133">Transmembrane helix</keyword>
<dbReference type="AlphaFoldDB" id="A0AAW2ZL83"/>
<feature type="transmembrane region" description="Helical" evidence="1">
    <location>
        <begin position="119"/>
        <end position="141"/>
    </location>
</feature>
<accession>A0AAW2ZL83</accession>
<evidence type="ECO:0000313" key="3">
    <source>
        <dbReference type="Proteomes" id="UP001431209"/>
    </source>
</evidence>
<feature type="transmembrane region" description="Helical" evidence="1">
    <location>
        <begin position="87"/>
        <end position="107"/>
    </location>
</feature>
<feature type="transmembrane region" description="Helical" evidence="1">
    <location>
        <begin position="15"/>
        <end position="39"/>
    </location>
</feature>